<dbReference type="EMBL" id="VDDA01000004">
    <property type="protein sequence ID" value="TNC13418.1"/>
    <property type="molecule type" value="Genomic_DNA"/>
</dbReference>
<evidence type="ECO:0000313" key="1">
    <source>
        <dbReference type="EMBL" id="TNC13418.1"/>
    </source>
</evidence>
<protein>
    <submittedName>
        <fullName evidence="1">Uncharacterized protein</fullName>
    </submittedName>
</protein>
<organism evidence="1 2">
    <name type="scientific">Methylobacterium terricola</name>
    <dbReference type="NCBI Taxonomy" id="2583531"/>
    <lineage>
        <taxon>Bacteria</taxon>
        <taxon>Pseudomonadati</taxon>
        <taxon>Pseudomonadota</taxon>
        <taxon>Alphaproteobacteria</taxon>
        <taxon>Hyphomicrobiales</taxon>
        <taxon>Methylobacteriaceae</taxon>
        <taxon>Methylobacterium</taxon>
    </lineage>
</organism>
<sequence>MGSSYVDLGTVRSVGGALSPNPVAKAGGTITGASATKDGLRIDYTTARGYRENLDCTRV</sequence>
<reference evidence="1 2" key="1">
    <citation type="submission" date="2019-06" db="EMBL/GenBank/DDBJ databases">
        <title>Genome of Methylobacterium sp. 17Sr1-39.</title>
        <authorList>
            <person name="Seo T."/>
        </authorList>
    </citation>
    <scope>NUCLEOTIDE SEQUENCE [LARGE SCALE GENOMIC DNA]</scope>
    <source>
        <strain evidence="1 2">17Sr1-39</strain>
    </source>
</reference>
<dbReference type="RefSeq" id="WP_139035854.1">
    <property type="nucleotide sequence ID" value="NZ_VDDA01000004.1"/>
</dbReference>
<accession>A0A5C4LIY6</accession>
<dbReference type="AlphaFoldDB" id="A0A5C4LIY6"/>
<dbReference type="OrthoDB" id="9996230at2"/>
<comment type="caution">
    <text evidence="1">The sequence shown here is derived from an EMBL/GenBank/DDBJ whole genome shotgun (WGS) entry which is preliminary data.</text>
</comment>
<proteinExistence type="predicted"/>
<evidence type="ECO:0000313" key="2">
    <source>
        <dbReference type="Proteomes" id="UP000305267"/>
    </source>
</evidence>
<keyword evidence="2" id="KW-1185">Reference proteome</keyword>
<gene>
    <name evidence="1" type="ORF">FF100_11465</name>
</gene>
<dbReference type="Proteomes" id="UP000305267">
    <property type="component" value="Unassembled WGS sequence"/>
</dbReference>
<name>A0A5C4LIY6_9HYPH</name>